<dbReference type="OrthoDB" id="9794577at2"/>
<dbReference type="GO" id="GO:0005886">
    <property type="term" value="C:plasma membrane"/>
    <property type="evidence" value="ECO:0007669"/>
    <property type="project" value="UniProtKB-ARBA"/>
</dbReference>
<reference evidence="11" key="1">
    <citation type="submission" date="2019-08" db="EMBL/GenBank/DDBJ databases">
        <authorList>
            <person name="Zheng X."/>
        </authorList>
    </citation>
    <scope>NUCLEOTIDE SEQUENCE [LARGE SCALE GENOMIC DNA]</scope>
    <source>
        <strain evidence="11">FJAT-25496</strain>
    </source>
</reference>
<dbReference type="STRING" id="1742359.GCA_001439625_03364"/>
<protein>
    <recommendedName>
        <fullName evidence="2">non-specific protein-tyrosine kinase</fullName>
        <ecNumber evidence="2">2.7.10.2</ecNumber>
    </recommendedName>
</protein>
<feature type="domain" description="AAA" evidence="9">
    <location>
        <begin position="47"/>
        <end position="191"/>
    </location>
</feature>
<evidence type="ECO:0000256" key="8">
    <source>
        <dbReference type="ARBA" id="ARBA00051245"/>
    </source>
</evidence>
<dbReference type="Gene3D" id="3.40.50.300">
    <property type="entry name" value="P-loop containing nucleotide triphosphate hydrolases"/>
    <property type="match status" value="1"/>
</dbReference>
<evidence type="ECO:0000259" key="9">
    <source>
        <dbReference type="Pfam" id="PF13614"/>
    </source>
</evidence>
<dbReference type="InterPro" id="IPR005702">
    <property type="entry name" value="Wzc-like_C"/>
</dbReference>
<comment type="catalytic activity">
    <reaction evidence="8">
        <text>L-tyrosyl-[protein] + ATP = O-phospho-L-tyrosyl-[protein] + ADP + H(+)</text>
        <dbReference type="Rhea" id="RHEA:10596"/>
        <dbReference type="Rhea" id="RHEA-COMP:10136"/>
        <dbReference type="Rhea" id="RHEA-COMP:20101"/>
        <dbReference type="ChEBI" id="CHEBI:15378"/>
        <dbReference type="ChEBI" id="CHEBI:30616"/>
        <dbReference type="ChEBI" id="CHEBI:46858"/>
        <dbReference type="ChEBI" id="CHEBI:61978"/>
        <dbReference type="ChEBI" id="CHEBI:456216"/>
        <dbReference type="EC" id="2.7.10.2"/>
    </reaction>
</comment>
<dbReference type="Pfam" id="PF13614">
    <property type="entry name" value="AAA_31"/>
    <property type="match status" value="1"/>
</dbReference>
<evidence type="ECO:0000313" key="11">
    <source>
        <dbReference type="Proteomes" id="UP000321555"/>
    </source>
</evidence>
<name>A0A5B8ZAM7_CYTDA</name>
<dbReference type="FunFam" id="3.40.50.300:FF:000527">
    <property type="entry name" value="Tyrosine-protein kinase etk"/>
    <property type="match status" value="1"/>
</dbReference>
<evidence type="ECO:0000256" key="5">
    <source>
        <dbReference type="ARBA" id="ARBA00022777"/>
    </source>
</evidence>
<dbReference type="GO" id="GO:0005524">
    <property type="term" value="F:ATP binding"/>
    <property type="evidence" value="ECO:0007669"/>
    <property type="project" value="UniProtKB-KW"/>
</dbReference>
<dbReference type="GO" id="GO:0004715">
    <property type="term" value="F:non-membrane spanning protein tyrosine kinase activity"/>
    <property type="evidence" value="ECO:0007669"/>
    <property type="project" value="UniProtKB-EC"/>
</dbReference>
<dbReference type="Proteomes" id="UP000321555">
    <property type="component" value="Chromosome"/>
</dbReference>
<evidence type="ECO:0000256" key="4">
    <source>
        <dbReference type="ARBA" id="ARBA00022741"/>
    </source>
</evidence>
<dbReference type="InterPro" id="IPR027417">
    <property type="entry name" value="P-loop_NTPase"/>
</dbReference>
<keyword evidence="3" id="KW-0808">Transferase</keyword>
<evidence type="ECO:0000256" key="6">
    <source>
        <dbReference type="ARBA" id="ARBA00022840"/>
    </source>
</evidence>
<evidence type="ECO:0000313" key="10">
    <source>
        <dbReference type="EMBL" id="QED50202.1"/>
    </source>
</evidence>
<dbReference type="NCBIfam" id="TIGR01007">
    <property type="entry name" value="eps_fam"/>
    <property type="match status" value="1"/>
</dbReference>
<sequence length="231" mass="25983">MQNFLNGKEKINTRKLVTIFNPKSPISEQYRTIRTNIEYSNIERENRIIMVTSSTPGEGKTTTSSNLAVVFSQQGKKVLLIDADFRKPMVHNVFGKQNFFGLTSVIIKNKPLIESVQSTHIKNLYVLTSGPVTPNPSELLSSQSMSDLLAEIRRHFDFVIIDTPPILPVTDAQILANQCDGVILVINFGKTKIEQAQKAKSLLLNVKARILGAVLNNTKGKYKEYYYDHNN</sequence>
<evidence type="ECO:0000256" key="3">
    <source>
        <dbReference type="ARBA" id="ARBA00022679"/>
    </source>
</evidence>
<keyword evidence="4" id="KW-0547">Nucleotide-binding</keyword>
<dbReference type="EMBL" id="CP042593">
    <property type="protein sequence ID" value="QED50202.1"/>
    <property type="molecule type" value="Genomic_DNA"/>
</dbReference>
<proteinExistence type="inferred from homology"/>
<dbReference type="CDD" id="cd05387">
    <property type="entry name" value="BY-kinase"/>
    <property type="match status" value="1"/>
</dbReference>
<keyword evidence="6" id="KW-0067">ATP-binding</keyword>
<dbReference type="GO" id="GO:0042802">
    <property type="term" value="F:identical protein binding"/>
    <property type="evidence" value="ECO:0007669"/>
    <property type="project" value="UniProtKB-ARBA"/>
</dbReference>
<evidence type="ECO:0000256" key="2">
    <source>
        <dbReference type="ARBA" id="ARBA00011903"/>
    </source>
</evidence>
<keyword evidence="5 10" id="KW-0418">Kinase</keyword>
<dbReference type="AlphaFoldDB" id="A0A5B8ZAM7"/>
<accession>A0A5B8ZAM7</accession>
<keyword evidence="7" id="KW-0829">Tyrosine-protein kinase</keyword>
<evidence type="ECO:0000256" key="1">
    <source>
        <dbReference type="ARBA" id="ARBA00007316"/>
    </source>
</evidence>
<dbReference type="PANTHER" id="PTHR32309:SF13">
    <property type="entry name" value="FERRIC ENTEROBACTIN TRANSPORT PROTEIN FEPE"/>
    <property type="match status" value="1"/>
</dbReference>
<comment type="similarity">
    <text evidence="1">Belongs to the CpsD/CapB family.</text>
</comment>
<evidence type="ECO:0000256" key="7">
    <source>
        <dbReference type="ARBA" id="ARBA00023137"/>
    </source>
</evidence>
<gene>
    <name evidence="10" type="ORF">FSZ17_19190</name>
</gene>
<dbReference type="SUPFAM" id="SSF52540">
    <property type="entry name" value="P-loop containing nucleoside triphosphate hydrolases"/>
    <property type="match status" value="1"/>
</dbReference>
<dbReference type="InterPro" id="IPR025669">
    <property type="entry name" value="AAA_dom"/>
</dbReference>
<keyword evidence="11" id="KW-1185">Reference proteome</keyword>
<dbReference type="EC" id="2.7.10.2" evidence="2"/>
<organism evidence="10 11">
    <name type="scientific">Cytobacillus dafuensis</name>
    <name type="common">Bacillus dafuensis</name>
    <dbReference type="NCBI Taxonomy" id="1742359"/>
    <lineage>
        <taxon>Bacteria</taxon>
        <taxon>Bacillati</taxon>
        <taxon>Bacillota</taxon>
        <taxon>Bacilli</taxon>
        <taxon>Bacillales</taxon>
        <taxon>Bacillaceae</taxon>
        <taxon>Cytobacillus</taxon>
    </lineage>
</organism>
<dbReference type="PANTHER" id="PTHR32309">
    <property type="entry name" value="TYROSINE-PROTEIN KINASE"/>
    <property type="match status" value="1"/>
</dbReference>
<dbReference type="KEGG" id="bda:FSZ17_19190"/>
<dbReference type="InterPro" id="IPR050445">
    <property type="entry name" value="Bact_polysacc_biosynth/exp"/>
</dbReference>